<evidence type="ECO:0000313" key="2">
    <source>
        <dbReference type="EMBL" id="RUS81011.1"/>
    </source>
</evidence>
<dbReference type="PANTHER" id="PTHR47027">
    <property type="entry name" value="REVERSE TRANSCRIPTASE DOMAIN-CONTAINING PROTEIN"/>
    <property type="match status" value="1"/>
</dbReference>
<proteinExistence type="predicted"/>
<name>A0A3S1HJZ0_ELYCH</name>
<dbReference type="STRING" id="188477.A0A3S1HJZ0"/>
<comment type="caution">
    <text evidence="2">The sequence shown here is derived from an EMBL/GenBank/DDBJ whole genome shotgun (WGS) entry which is preliminary data.</text>
</comment>
<dbReference type="InterPro" id="IPR000477">
    <property type="entry name" value="RT_dom"/>
</dbReference>
<dbReference type="PANTHER" id="PTHR47027:SF20">
    <property type="entry name" value="REVERSE TRANSCRIPTASE-LIKE PROTEIN WITH RNA-DIRECTED DNA POLYMERASE DOMAIN"/>
    <property type="match status" value="1"/>
</dbReference>
<feature type="domain" description="Reverse transcriptase" evidence="1">
    <location>
        <begin position="1"/>
        <end position="76"/>
    </location>
</feature>
<dbReference type="OrthoDB" id="6146035at2759"/>
<sequence>MVGHADDTALIADNVTSMKRILNRVDIAGRKASLKLNAKKTKFMHINDTNNTANDIKVDNSKLEYEQCFKYLGSVKENNGSCSKDVRTRIGIAKQKAIELNNIWKDRGIPTTLKMAILKYLVWPVVLYGCEAWTLKQEEQNRIHAIEMWLYRRLFRVCWKEKRTNDSILKELGVTRKLLSEVQKRRLRYTGHAIRNIKTDLMKTVLQGKFAGKRRKGRPPTTLIDNIEKSSGLSLHKISLRSRDRNKWHTVVMSAGDPIDEHGDGYK</sequence>
<dbReference type="PROSITE" id="PS50878">
    <property type="entry name" value="RT_POL"/>
    <property type="match status" value="1"/>
</dbReference>
<accession>A0A3S1HJZ0</accession>
<evidence type="ECO:0000313" key="3">
    <source>
        <dbReference type="Proteomes" id="UP000271974"/>
    </source>
</evidence>
<evidence type="ECO:0000259" key="1">
    <source>
        <dbReference type="PROSITE" id="PS50878"/>
    </source>
</evidence>
<reference evidence="2 3" key="1">
    <citation type="submission" date="2019-01" db="EMBL/GenBank/DDBJ databases">
        <title>A draft genome assembly of the solar-powered sea slug Elysia chlorotica.</title>
        <authorList>
            <person name="Cai H."/>
            <person name="Li Q."/>
            <person name="Fang X."/>
            <person name="Li J."/>
            <person name="Curtis N.E."/>
            <person name="Altenburger A."/>
            <person name="Shibata T."/>
            <person name="Feng M."/>
            <person name="Maeda T."/>
            <person name="Schwartz J.A."/>
            <person name="Shigenobu S."/>
            <person name="Lundholm N."/>
            <person name="Nishiyama T."/>
            <person name="Yang H."/>
            <person name="Hasebe M."/>
            <person name="Li S."/>
            <person name="Pierce S.K."/>
            <person name="Wang J."/>
        </authorList>
    </citation>
    <scope>NUCLEOTIDE SEQUENCE [LARGE SCALE GENOMIC DNA]</scope>
    <source>
        <strain evidence="2">EC2010</strain>
        <tissue evidence="2">Whole organism of an adult</tissue>
    </source>
</reference>
<keyword evidence="3" id="KW-1185">Reference proteome</keyword>
<protein>
    <recommendedName>
        <fullName evidence="1">Reverse transcriptase domain-containing protein</fullName>
    </recommendedName>
</protein>
<dbReference type="AlphaFoldDB" id="A0A3S1HJZ0"/>
<gene>
    <name evidence="2" type="ORF">EGW08_011216</name>
</gene>
<organism evidence="2 3">
    <name type="scientific">Elysia chlorotica</name>
    <name type="common">Eastern emerald elysia</name>
    <name type="synonym">Sea slug</name>
    <dbReference type="NCBI Taxonomy" id="188477"/>
    <lineage>
        <taxon>Eukaryota</taxon>
        <taxon>Metazoa</taxon>
        <taxon>Spiralia</taxon>
        <taxon>Lophotrochozoa</taxon>
        <taxon>Mollusca</taxon>
        <taxon>Gastropoda</taxon>
        <taxon>Heterobranchia</taxon>
        <taxon>Euthyneura</taxon>
        <taxon>Panpulmonata</taxon>
        <taxon>Sacoglossa</taxon>
        <taxon>Placobranchoidea</taxon>
        <taxon>Plakobranchidae</taxon>
        <taxon>Elysia</taxon>
    </lineage>
</organism>
<dbReference type="EMBL" id="RQTK01000360">
    <property type="protein sequence ID" value="RUS81011.1"/>
    <property type="molecule type" value="Genomic_DNA"/>
</dbReference>
<dbReference type="Proteomes" id="UP000271974">
    <property type="component" value="Unassembled WGS sequence"/>
</dbReference>